<dbReference type="InterPro" id="IPR029063">
    <property type="entry name" value="SAM-dependent_MTases_sf"/>
</dbReference>
<dbReference type="GO" id="GO:0032259">
    <property type="term" value="P:methylation"/>
    <property type="evidence" value="ECO:0007669"/>
    <property type="project" value="UniProtKB-KW"/>
</dbReference>
<protein>
    <submittedName>
        <fullName evidence="2">Methyltransferase domain-containing protein</fullName>
    </submittedName>
</protein>
<dbReference type="GO" id="GO:0008168">
    <property type="term" value="F:methyltransferase activity"/>
    <property type="evidence" value="ECO:0007669"/>
    <property type="project" value="UniProtKB-KW"/>
</dbReference>
<comment type="caution">
    <text evidence="2">The sequence shown here is derived from an EMBL/GenBank/DDBJ whole genome shotgun (WGS) entry which is preliminary data.</text>
</comment>
<gene>
    <name evidence="2" type="ORF">ACFO3A_03100</name>
</gene>
<organism evidence="2 3">
    <name type="scientific">Comamonas nitrativorans</name>
    <dbReference type="NCBI Taxonomy" id="108437"/>
    <lineage>
        <taxon>Bacteria</taxon>
        <taxon>Pseudomonadati</taxon>
        <taxon>Pseudomonadota</taxon>
        <taxon>Betaproteobacteria</taxon>
        <taxon>Burkholderiales</taxon>
        <taxon>Comamonadaceae</taxon>
        <taxon>Comamonas</taxon>
    </lineage>
</organism>
<reference evidence="3" key="1">
    <citation type="journal article" date="2019" name="Int. J. Syst. Evol. Microbiol.">
        <title>The Global Catalogue of Microorganisms (GCM) 10K type strain sequencing project: providing services to taxonomists for standard genome sequencing and annotation.</title>
        <authorList>
            <consortium name="The Broad Institute Genomics Platform"/>
            <consortium name="The Broad Institute Genome Sequencing Center for Infectious Disease"/>
            <person name="Wu L."/>
            <person name="Ma J."/>
        </authorList>
    </citation>
    <scope>NUCLEOTIDE SEQUENCE [LARGE SCALE GENOMIC DNA]</scope>
    <source>
        <strain evidence="3">JCM 11650</strain>
    </source>
</reference>
<sequence>MSHQLLAYNKLSHYVNFSGKIILEIGGNQKMESVVPFMKSGADKIFVTGLGHISKNNIFHDGRIEILRANGHDIRSIFGDNIFDCIYGLSIVEHITQLSNFLEQVFYVLKPGGLAFFEGSPIWSSKKGHHLWVRKKNINYLFDPLFPADTPVINPIPDWGHLLFGRDELKSIILRQQIPDDDVELIMNWIFNNPEINRYFHRDISVSFSSCPLITLEIGNDCEVVPAEVLNILRAKHGSMNNYGVNRVQYVLAKP</sequence>
<evidence type="ECO:0000259" key="1">
    <source>
        <dbReference type="Pfam" id="PF08241"/>
    </source>
</evidence>
<dbReference type="Pfam" id="PF08241">
    <property type="entry name" value="Methyltransf_11"/>
    <property type="match status" value="1"/>
</dbReference>
<name>A0ABV9GVN0_9BURK</name>
<dbReference type="Gene3D" id="3.40.50.150">
    <property type="entry name" value="Vaccinia Virus protein VP39"/>
    <property type="match status" value="1"/>
</dbReference>
<keyword evidence="2" id="KW-0489">Methyltransferase</keyword>
<accession>A0ABV9GVN0</accession>
<keyword evidence="3" id="KW-1185">Reference proteome</keyword>
<keyword evidence="2" id="KW-0808">Transferase</keyword>
<evidence type="ECO:0000313" key="2">
    <source>
        <dbReference type="EMBL" id="MFC4621199.1"/>
    </source>
</evidence>
<dbReference type="SUPFAM" id="SSF53335">
    <property type="entry name" value="S-adenosyl-L-methionine-dependent methyltransferases"/>
    <property type="match status" value="1"/>
</dbReference>
<dbReference type="EMBL" id="JBHSEW010000002">
    <property type="protein sequence ID" value="MFC4621199.1"/>
    <property type="molecule type" value="Genomic_DNA"/>
</dbReference>
<feature type="domain" description="Methyltransferase type 11" evidence="1">
    <location>
        <begin position="57"/>
        <end position="117"/>
    </location>
</feature>
<dbReference type="Proteomes" id="UP001595967">
    <property type="component" value="Unassembled WGS sequence"/>
</dbReference>
<proteinExistence type="predicted"/>
<dbReference type="RefSeq" id="WP_377723905.1">
    <property type="nucleotide sequence ID" value="NZ_JBHSEW010000002.1"/>
</dbReference>
<dbReference type="InterPro" id="IPR013216">
    <property type="entry name" value="Methyltransf_11"/>
</dbReference>
<evidence type="ECO:0000313" key="3">
    <source>
        <dbReference type="Proteomes" id="UP001595967"/>
    </source>
</evidence>